<sequence>MQTHDVSLAPNSVGIQAADPLGGLNPNKHIVISFNSKGTDRGDNSKRSNLSGTGGNKFHNLGKSLGNNDGGFRATKKINKISHGKGLISKTKNSSKISLSDSMSKLAQTVSKVQNIDWEAYVSGSGKRNQGSGFHRSYFYLAKRLDKAYKF</sequence>
<evidence type="ECO:0000313" key="3">
    <source>
        <dbReference type="Proteomes" id="UP000828251"/>
    </source>
</evidence>
<comment type="caution">
    <text evidence="2">The sequence shown here is derived from an EMBL/GenBank/DDBJ whole genome shotgun (WGS) entry which is preliminary data.</text>
</comment>
<evidence type="ECO:0000256" key="1">
    <source>
        <dbReference type="SAM" id="MobiDB-lite"/>
    </source>
</evidence>
<name>A0A9D3VQL9_9ROSI</name>
<feature type="region of interest" description="Disordered" evidence="1">
    <location>
        <begin position="34"/>
        <end position="69"/>
    </location>
</feature>
<reference evidence="2 3" key="1">
    <citation type="journal article" date="2021" name="Plant Biotechnol. J.">
        <title>Multi-omics assisted identification of the key and species-specific regulatory components of drought-tolerant mechanisms in Gossypium stocksii.</title>
        <authorList>
            <person name="Yu D."/>
            <person name="Ke L."/>
            <person name="Zhang D."/>
            <person name="Wu Y."/>
            <person name="Sun Y."/>
            <person name="Mei J."/>
            <person name="Sun J."/>
            <person name="Sun Y."/>
        </authorList>
    </citation>
    <scope>NUCLEOTIDE SEQUENCE [LARGE SCALE GENOMIC DNA]</scope>
    <source>
        <strain evidence="3">cv. E1</strain>
        <tissue evidence="2">Leaf</tissue>
    </source>
</reference>
<dbReference type="AlphaFoldDB" id="A0A9D3VQL9"/>
<gene>
    <name evidence="2" type="ORF">J1N35_018729</name>
</gene>
<evidence type="ECO:0000313" key="2">
    <source>
        <dbReference type="EMBL" id="KAH1091472.1"/>
    </source>
</evidence>
<organism evidence="2 3">
    <name type="scientific">Gossypium stocksii</name>
    <dbReference type="NCBI Taxonomy" id="47602"/>
    <lineage>
        <taxon>Eukaryota</taxon>
        <taxon>Viridiplantae</taxon>
        <taxon>Streptophyta</taxon>
        <taxon>Embryophyta</taxon>
        <taxon>Tracheophyta</taxon>
        <taxon>Spermatophyta</taxon>
        <taxon>Magnoliopsida</taxon>
        <taxon>eudicotyledons</taxon>
        <taxon>Gunneridae</taxon>
        <taxon>Pentapetalae</taxon>
        <taxon>rosids</taxon>
        <taxon>malvids</taxon>
        <taxon>Malvales</taxon>
        <taxon>Malvaceae</taxon>
        <taxon>Malvoideae</taxon>
        <taxon>Gossypium</taxon>
    </lineage>
</organism>
<protein>
    <submittedName>
        <fullName evidence="2">Uncharacterized protein</fullName>
    </submittedName>
</protein>
<accession>A0A9D3VQL9</accession>
<proteinExistence type="predicted"/>
<keyword evidence="3" id="KW-1185">Reference proteome</keyword>
<dbReference type="EMBL" id="JAIQCV010000006">
    <property type="protein sequence ID" value="KAH1091472.1"/>
    <property type="molecule type" value="Genomic_DNA"/>
</dbReference>
<dbReference type="Proteomes" id="UP000828251">
    <property type="component" value="Unassembled WGS sequence"/>
</dbReference>